<comment type="caution">
    <text evidence="1">The sequence shown here is derived from an EMBL/GenBank/DDBJ whole genome shotgun (WGS) entry which is preliminary data.</text>
</comment>
<evidence type="ECO:0008006" key="3">
    <source>
        <dbReference type="Google" id="ProtNLM"/>
    </source>
</evidence>
<dbReference type="Proteomes" id="UP000286806">
    <property type="component" value="Unassembled WGS sequence"/>
</dbReference>
<name>A0A401JFR2_9PROT</name>
<dbReference type="InterPro" id="IPR007434">
    <property type="entry name" value="FemAB-like"/>
</dbReference>
<dbReference type="OrthoDB" id="9776898at2"/>
<dbReference type="AlphaFoldDB" id="A0A401JFR2"/>
<dbReference type="EMBL" id="BGOW01000019">
    <property type="protein sequence ID" value="GBL46434.1"/>
    <property type="molecule type" value="Genomic_DNA"/>
</dbReference>
<sequence length="390" mass="43859">MNTPQPPQLRVLAGMHEVTPAAWNRLAGNQPFLSHAFLHALEASGCVGDETGWLPQHLTLWEGERLVAALPLYAKNHSYGEYVFDWAWAEAYQRNGLTYYPKLLSAIPFTPVTGPRLLAENDVHRALLAHAAIEHAQSIGASSFHCLFPDPQDSSVLQNAGLMIRRGVQFHWLNQNFTSFDAYLAAMSHDKRKKIKQERRRVSEAGISFRQLTGNDIKAEDWAFFTGCYDNTYLQHRSTPYLNVDFFQRVGDTLPDNVLMIVASQAGHDIAAALNFHDDTTLYGRYWGTHAYSPALHFETCYYQAIEFCIARGIRLFEGGAQGEHKLARGFLPMETTSAHWLAHPRFAQAVETFLEREALGVAHYIGELNEHSPFKNTCAPNTHDDISGS</sequence>
<dbReference type="PANTHER" id="PTHR47017">
    <property type="entry name" value="ACYL-COA"/>
    <property type="match status" value="1"/>
</dbReference>
<accession>A0A401JFR2</accession>
<evidence type="ECO:0000313" key="2">
    <source>
        <dbReference type="Proteomes" id="UP000286806"/>
    </source>
</evidence>
<dbReference type="Pfam" id="PF04339">
    <property type="entry name" value="FemAB_like"/>
    <property type="match status" value="1"/>
</dbReference>
<dbReference type="SUPFAM" id="SSF55729">
    <property type="entry name" value="Acyl-CoA N-acyltransferases (Nat)"/>
    <property type="match status" value="1"/>
</dbReference>
<gene>
    <name evidence="1" type="ORF">SFMTTN_2248</name>
</gene>
<reference evidence="1 2" key="1">
    <citation type="journal article" date="2019" name="Front. Microbiol.">
        <title>Genomes of Neutrophilic Sulfur-Oxidizing Chemolithoautotrophs Representing 9 Proteobacterial Species From 8 Genera.</title>
        <authorList>
            <person name="Watanabe T."/>
            <person name="Kojima H."/>
            <person name="Umezawa K."/>
            <person name="Hori C."/>
            <person name="Takasuka T.E."/>
            <person name="Kato Y."/>
            <person name="Fukui M."/>
        </authorList>
    </citation>
    <scope>NUCLEOTIDE SEQUENCE [LARGE SCALE GENOMIC DNA]</scope>
    <source>
        <strain evidence="1 2">TTN</strain>
    </source>
</reference>
<organism evidence="1 2">
    <name type="scientific">Sulfuriferula multivorans</name>
    <dbReference type="NCBI Taxonomy" id="1559896"/>
    <lineage>
        <taxon>Bacteria</taxon>
        <taxon>Pseudomonadati</taxon>
        <taxon>Pseudomonadota</taxon>
        <taxon>Betaproteobacteria</taxon>
        <taxon>Nitrosomonadales</taxon>
        <taxon>Sulfuricellaceae</taxon>
        <taxon>Sulfuriferula</taxon>
    </lineage>
</organism>
<dbReference type="Gene3D" id="3.40.630.30">
    <property type="match status" value="1"/>
</dbReference>
<dbReference type="InterPro" id="IPR016181">
    <property type="entry name" value="Acyl_CoA_acyltransferase"/>
</dbReference>
<dbReference type="PANTHER" id="PTHR47017:SF1">
    <property type="entry name" value="ACYL-COA"/>
    <property type="match status" value="1"/>
</dbReference>
<dbReference type="RefSeq" id="WP_124705219.1">
    <property type="nucleotide sequence ID" value="NZ_BGOW01000019.1"/>
</dbReference>
<protein>
    <recommendedName>
        <fullName evidence="3">N-acetyltransferase</fullName>
    </recommendedName>
</protein>
<evidence type="ECO:0000313" key="1">
    <source>
        <dbReference type="EMBL" id="GBL46434.1"/>
    </source>
</evidence>
<proteinExistence type="predicted"/>
<keyword evidence="2" id="KW-1185">Reference proteome</keyword>